<reference evidence="1" key="1">
    <citation type="journal article" date="2014" name="Front. Microbiol.">
        <title>High frequency of phylogenetically diverse reductive dehalogenase-homologous genes in deep subseafloor sedimentary metagenomes.</title>
        <authorList>
            <person name="Kawai M."/>
            <person name="Futagami T."/>
            <person name="Toyoda A."/>
            <person name="Takaki Y."/>
            <person name="Nishi S."/>
            <person name="Hori S."/>
            <person name="Arai W."/>
            <person name="Tsubouchi T."/>
            <person name="Morono Y."/>
            <person name="Uchiyama I."/>
            <person name="Ito T."/>
            <person name="Fujiyama A."/>
            <person name="Inagaki F."/>
            <person name="Takami H."/>
        </authorList>
    </citation>
    <scope>NUCLEOTIDE SEQUENCE</scope>
    <source>
        <strain evidence="1">Expedition CK06-06</strain>
    </source>
</reference>
<organism evidence="1">
    <name type="scientific">marine sediment metagenome</name>
    <dbReference type="NCBI Taxonomy" id="412755"/>
    <lineage>
        <taxon>unclassified sequences</taxon>
        <taxon>metagenomes</taxon>
        <taxon>ecological metagenomes</taxon>
    </lineage>
</organism>
<dbReference type="AlphaFoldDB" id="X0ZNV4"/>
<feature type="non-terminal residue" evidence="1">
    <location>
        <position position="399"/>
    </location>
</feature>
<proteinExistence type="predicted"/>
<dbReference type="EMBL" id="BART01001572">
    <property type="protein sequence ID" value="GAG71084.1"/>
    <property type="molecule type" value="Genomic_DNA"/>
</dbReference>
<gene>
    <name evidence="1" type="ORF">S01H4_05422</name>
</gene>
<comment type="caution">
    <text evidence="1">The sequence shown here is derived from an EMBL/GenBank/DDBJ whole genome shotgun (WGS) entry which is preliminary data.</text>
</comment>
<evidence type="ECO:0008006" key="2">
    <source>
        <dbReference type="Google" id="ProtNLM"/>
    </source>
</evidence>
<sequence length="399" mass="44634">MILDALIIPAWPKLAWVAHLPPNANAVTLYHGPCMEIGDGWAAEAVWAGKFGAGDFDNTDLVFGTGIRLRGNRVTFVSSGTTMDRLCYCQHGGSWYISNSLPALLAVTDLALPDDYTGYTDDISTIFFGLDDYKRTIPTSAEPVHLAYFDNVTFQDGRPTRTAKADSAGCFETFEDYYEFLVSTANRLADNTNDRQRSHKIHSLTTVSSGYDAAATAVIVKRVGCRSAVTFKQSVSLWRGSDSGKHIAEQLGLSCKSYNRTSTQYPLEESIWAAAGRPGILNWTLFDYPQPLCTLYTGCYGDEMWERRQWSLPYPFAGCTLSNGGIGEFRLFQGVFHCPVPFWGVRHRRELSKISYSRQMEPWTLGNHYDRPIPRRILEEAGIPRTAFGQRKRVTSHEA</sequence>
<name>X0ZNV4_9ZZZZ</name>
<protein>
    <recommendedName>
        <fullName evidence="2">Asparagine synthetase domain-containing protein</fullName>
    </recommendedName>
</protein>
<evidence type="ECO:0000313" key="1">
    <source>
        <dbReference type="EMBL" id="GAG71084.1"/>
    </source>
</evidence>
<accession>X0ZNV4</accession>